<evidence type="ECO:0000313" key="3">
    <source>
        <dbReference type="Proteomes" id="UP000002408"/>
    </source>
</evidence>
<evidence type="ECO:0000313" key="2">
    <source>
        <dbReference type="EMBL" id="ABS56359.1"/>
    </source>
</evidence>
<feature type="region of interest" description="Disordered" evidence="1">
    <location>
        <begin position="115"/>
        <end position="136"/>
    </location>
</feature>
<dbReference type="GeneID" id="32154673"/>
<reference evidence="3" key="1">
    <citation type="journal article" date="2015" name="Microbiology">
        <title>Genome of Methanoregula boonei 6A8 reveals adaptations to oligotrophic peatland environments.</title>
        <authorList>
            <person name="Braeuer S."/>
            <person name="Cadillo-Quiroz H."/>
            <person name="Kyrpides N."/>
            <person name="Woyke T."/>
            <person name="Goodwin L."/>
            <person name="Detter C."/>
            <person name="Podell S."/>
            <person name="Yavitt J.B."/>
            <person name="Zinder S.H."/>
        </authorList>
    </citation>
    <scope>NUCLEOTIDE SEQUENCE [LARGE SCALE GENOMIC DNA]</scope>
    <source>
        <strain evidence="3">DSM 21154 / JCM 14090 / 6A8</strain>
    </source>
</reference>
<dbReference type="eggNOG" id="arCOG12703">
    <property type="taxonomic scope" value="Archaea"/>
</dbReference>
<dbReference type="STRING" id="456442.Mboo_1844"/>
<dbReference type="Proteomes" id="UP000002408">
    <property type="component" value="Chromosome"/>
</dbReference>
<name>A7I9E8_METB6</name>
<dbReference type="KEGG" id="mbn:Mboo_1844"/>
<evidence type="ECO:0000256" key="1">
    <source>
        <dbReference type="SAM" id="MobiDB-lite"/>
    </source>
</evidence>
<dbReference type="AlphaFoldDB" id="A7I9E8"/>
<proteinExistence type="predicted"/>
<protein>
    <recommendedName>
        <fullName evidence="4">DUF4352 domain-containing protein</fullName>
    </recommendedName>
</protein>
<sequence precursor="true">MKTVIICLCALACIGLILAAGCTSGTGSNGTTVPSSAAGASGQAAVDQDRVISLTNGTYSFNASIDQISTTVLPSGSHEVDIFVRVTDTGTTPLQLQWYSTLTNAKGSSFGGIGVSHGGDGSETPPLGPGQPASGRDYVTITSDQDYQSLKNGAALTVNFFTEPSGNQTPASFSATWTLDPADFP</sequence>
<gene>
    <name evidence="2" type="ordered locus">Mboo_1844</name>
</gene>
<organism evidence="2 3">
    <name type="scientific">Methanoregula boonei (strain DSM 21154 / JCM 14090 / 6A8)</name>
    <dbReference type="NCBI Taxonomy" id="456442"/>
    <lineage>
        <taxon>Archaea</taxon>
        <taxon>Methanobacteriati</taxon>
        <taxon>Methanobacteriota</taxon>
        <taxon>Stenosarchaea group</taxon>
        <taxon>Methanomicrobia</taxon>
        <taxon>Methanomicrobiales</taxon>
        <taxon>Methanoregulaceae</taxon>
        <taxon>Methanoregula</taxon>
    </lineage>
</organism>
<keyword evidence="3" id="KW-1185">Reference proteome</keyword>
<evidence type="ECO:0008006" key="4">
    <source>
        <dbReference type="Google" id="ProtNLM"/>
    </source>
</evidence>
<dbReference type="PROSITE" id="PS51257">
    <property type="entry name" value="PROKAR_LIPOPROTEIN"/>
    <property type="match status" value="1"/>
</dbReference>
<dbReference type="RefSeq" id="WP_012107410.1">
    <property type="nucleotide sequence ID" value="NC_009712.1"/>
</dbReference>
<accession>A7I9E8</accession>
<dbReference type="EMBL" id="CP000780">
    <property type="protein sequence ID" value="ABS56359.1"/>
    <property type="molecule type" value="Genomic_DNA"/>
</dbReference>
<dbReference type="HOGENOM" id="CLU_1458186_0_0_2"/>